<evidence type="ECO:0008006" key="7">
    <source>
        <dbReference type="Google" id="ProtNLM"/>
    </source>
</evidence>
<feature type="domain" description="AMP-binding enzyme C-terminal" evidence="4">
    <location>
        <begin position="482"/>
        <end position="567"/>
    </location>
</feature>
<dbReference type="InterPro" id="IPR045851">
    <property type="entry name" value="AMP-bd_C_sf"/>
</dbReference>
<dbReference type="Pfam" id="PF00501">
    <property type="entry name" value="AMP-binding"/>
    <property type="match status" value="1"/>
</dbReference>
<organism evidence="5 6">
    <name type="scientific">Candolleomyces aberdarensis</name>
    <dbReference type="NCBI Taxonomy" id="2316362"/>
    <lineage>
        <taxon>Eukaryota</taxon>
        <taxon>Fungi</taxon>
        <taxon>Dikarya</taxon>
        <taxon>Basidiomycota</taxon>
        <taxon>Agaricomycotina</taxon>
        <taxon>Agaricomycetes</taxon>
        <taxon>Agaricomycetidae</taxon>
        <taxon>Agaricales</taxon>
        <taxon>Agaricineae</taxon>
        <taxon>Psathyrellaceae</taxon>
        <taxon>Candolleomyces</taxon>
    </lineage>
</organism>
<dbReference type="STRING" id="2316362.A0A4Q2DH57"/>
<name>A0A4Q2DH57_9AGAR</name>
<evidence type="ECO:0000256" key="2">
    <source>
        <dbReference type="ARBA" id="ARBA00022598"/>
    </source>
</evidence>
<dbReference type="Pfam" id="PF13193">
    <property type="entry name" value="AMP-binding_C"/>
    <property type="match status" value="1"/>
</dbReference>
<comment type="similarity">
    <text evidence="1">Belongs to the ATP-dependent AMP-binding enzyme family.</text>
</comment>
<dbReference type="Gene3D" id="3.30.300.30">
    <property type="match status" value="1"/>
</dbReference>
<dbReference type="InterPro" id="IPR020845">
    <property type="entry name" value="AMP-binding_CS"/>
</dbReference>
<evidence type="ECO:0000313" key="5">
    <source>
        <dbReference type="EMBL" id="RXW19207.1"/>
    </source>
</evidence>
<dbReference type="InterPro" id="IPR000873">
    <property type="entry name" value="AMP-dep_synth/lig_dom"/>
</dbReference>
<dbReference type="GO" id="GO:0016405">
    <property type="term" value="F:CoA-ligase activity"/>
    <property type="evidence" value="ECO:0007669"/>
    <property type="project" value="TreeGrafter"/>
</dbReference>
<dbReference type="PANTHER" id="PTHR24096">
    <property type="entry name" value="LONG-CHAIN-FATTY-ACID--COA LIGASE"/>
    <property type="match status" value="1"/>
</dbReference>
<dbReference type="PROSITE" id="PS00455">
    <property type="entry name" value="AMP_BINDING"/>
    <property type="match status" value="1"/>
</dbReference>
<feature type="domain" description="AMP-dependent synthetase/ligase" evidence="3">
    <location>
        <begin position="41"/>
        <end position="431"/>
    </location>
</feature>
<keyword evidence="6" id="KW-1185">Reference proteome</keyword>
<dbReference type="Gene3D" id="3.40.50.980">
    <property type="match status" value="2"/>
</dbReference>
<evidence type="ECO:0000259" key="4">
    <source>
        <dbReference type="Pfam" id="PF13193"/>
    </source>
</evidence>
<comment type="caution">
    <text evidence="5">The sequence shown here is derived from an EMBL/GenBank/DDBJ whole genome shotgun (WGS) entry which is preliminary data.</text>
</comment>
<reference evidence="5 6" key="1">
    <citation type="submission" date="2019-01" db="EMBL/GenBank/DDBJ databases">
        <title>Draft genome sequence of Psathyrella aberdarensis IHI B618.</title>
        <authorList>
            <person name="Buettner E."/>
            <person name="Kellner H."/>
        </authorList>
    </citation>
    <scope>NUCLEOTIDE SEQUENCE [LARGE SCALE GENOMIC DNA]</scope>
    <source>
        <strain evidence="5 6">IHI B618</strain>
    </source>
</reference>
<dbReference type="Gene3D" id="2.30.38.10">
    <property type="entry name" value="Luciferase, Domain 3"/>
    <property type="match status" value="1"/>
</dbReference>
<evidence type="ECO:0000256" key="1">
    <source>
        <dbReference type="ARBA" id="ARBA00006432"/>
    </source>
</evidence>
<proteinExistence type="inferred from homology"/>
<dbReference type="EMBL" id="SDEE01000215">
    <property type="protein sequence ID" value="RXW19207.1"/>
    <property type="molecule type" value="Genomic_DNA"/>
</dbReference>
<gene>
    <name evidence="5" type="ORF">EST38_g6643</name>
</gene>
<dbReference type="PANTHER" id="PTHR24096:SF149">
    <property type="entry name" value="AMP-BINDING DOMAIN-CONTAINING PROTEIN-RELATED"/>
    <property type="match status" value="1"/>
</dbReference>
<dbReference type="SUPFAM" id="SSF56801">
    <property type="entry name" value="Acetyl-CoA synthetase-like"/>
    <property type="match status" value="1"/>
</dbReference>
<dbReference type="OrthoDB" id="1898221at2759"/>
<dbReference type="Proteomes" id="UP000290288">
    <property type="component" value="Unassembled WGS sequence"/>
</dbReference>
<dbReference type="InterPro" id="IPR025110">
    <property type="entry name" value="AMP-bd_C"/>
</dbReference>
<evidence type="ECO:0000259" key="3">
    <source>
        <dbReference type="Pfam" id="PF00501"/>
    </source>
</evidence>
<sequence>MAPKIYRSPLPDVPVPNRSVFTHLLSSSTNPHLVGEHPAVLPAYIDAPTGTTLSRAQVKSFALQLAYSLQNHPNLQAKRGEVVLIYSPNSLSWPVALFGSVAAGLRCTLANSAYNARELAFQYTDSGAQLVYTSEEGLPVVLEMFKSLGVNESEVKKRTIVLTTSLHWAGSAYLPAVPIAKGFATLADLLGHGALAQEEKFDGDLANETVYLCYSSGTTGKPKGVETTHRNIAAVLNQTLPAFPPQNPGSDKMLGILPFYHIYGAVMLLHLPFLSGIPVVIMARFDPVQFLENIPKYKITSSLIVPPVLVVLSRLPIVDKYDLSSLDVLFSGAAPLGAALTKQVKERLEKNRTNGKEVFILQGYGLTETSPTTHLIQKADGVRKIGSIGILLPNLEARLVVDGDGDGNIDAKEGQHGELWVRGPSIMKGYHNNAIATKDSITPDGWFKTGDIATRDSEGFYAIVDRRKELIKYKGFQVPPAELESVLLTHPEIADTAVIGVDSEKEATELPRAYLVHVRPDAVKTEAEKVAFAKGVQKWIQSKVARHKFLRGGVVVIDAVPKSAAGKILRRELRELAKKELAGRDPADDIVRAKL</sequence>
<dbReference type="AlphaFoldDB" id="A0A4Q2DH57"/>
<evidence type="ECO:0000313" key="6">
    <source>
        <dbReference type="Proteomes" id="UP000290288"/>
    </source>
</evidence>
<dbReference type="CDD" id="cd05911">
    <property type="entry name" value="Firefly_Luc_like"/>
    <property type="match status" value="1"/>
</dbReference>
<accession>A0A4Q2DH57</accession>
<protein>
    <recommendedName>
        <fullName evidence="7">AMP binding protein</fullName>
    </recommendedName>
</protein>
<keyword evidence="2" id="KW-0436">Ligase</keyword>